<proteinExistence type="predicted"/>
<dbReference type="RefSeq" id="WP_395114932.1">
    <property type="nucleotide sequence ID" value="NZ_JBIMSO010000051.1"/>
</dbReference>
<evidence type="ECO:0000313" key="1">
    <source>
        <dbReference type="EMBL" id="MFH5209229.1"/>
    </source>
</evidence>
<protein>
    <submittedName>
        <fullName evidence="1">Uncharacterized protein</fullName>
    </submittedName>
</protein>
<evidence type="ECO:0000313" key="2">
    <source>
        <dbReference type="Proteomes" id="UP001609175"/>
    </source>
</evidence>
<accession>A0ABW7JN89</accession>
<dbReference type="Pfam" id="PF19698">
    <property type="entry name" value="DUF6197"/>
    <property type="match status" value="1"/>
</dbReference>
<dbReference type="Proteomes" id="UP001609175">
    <property type="component" value="Unassembled WGS sequence"/>
</dbReference>
<organism evidence="1 2">
    <name type="scientific">Antrihabitans spumae</name>
    <dbReference type="NCBI Taxonomy" id="3373370"/>
    <lineage>
        <taxon>Bacteria</taxon>
        <taxon>Bacillati</taxon>
        <taxon>Actinomycetota</taxon>
        <taxon>Actinomycetes</taxon>
        <taxon>Mycobacteriales</taxon>
        <taxon>Nocardiaceae</taxon>
        <taxon>Antrihabitans</taxon>
    </lineage>
</organism>
<dbReference type="EMBL" id="JBIMSO010000051">
    <property type="protein sequence ID" value="MFH5209229.1"/>
    <property type="molecule type" value="Genomic_DNA"/>
</dbReference>
<reference evidence="1 2" key="1">
    <citation type="submission" date="2024-10" db="EMBL/GenBank/DDBJ databases">
        <authorList>
            <person name="Riesco R."/>
        </authorList>
    </citation>
    <scope>NUCLEOTIDE SEQUENCE [LARGE SCALE GENOMIC DNA]</scope>
    <source>
        <strain evidence="1 2">NCIMB 15449</strain>
    </source>
</reference>
<comment type="caution">
    <text evidence="1">The sequence shown here is derived from an EMBL/GenBank/DDBJ whole genome shotgun (WGS) entry which is preliminary data.</text>
</comment>
<sequence length="226" mass="23917">MSATSLDPLYKLPKSAALYIAEHGWTQGTEVEADGRVCLTGALRLCSPVPGDGYIAREVFRRRGHAEGWNDKGGRTAGEVIRYLAETEISDDNLAQTFGPQWREIVDQVRAISGATPAQIERLGAAWGAARDDAAWGSARDAAWDAARDAAWHAARDAARAAALGAAWGTDAALGAARDAAGALSVRDLISKNGFTQEHYDILTGPWRKAIGPLHADDAPLSGVTA</sequence>
<gene>
    <name evidence="1" type="ORF">ACHIPZ_13645</name>
</gene>
<name>A0ABW7JN89_9NOCA</name>
<dbReference type="InterPro" id="IPR045677">
    <property type="entry name" value="DUF6197"/>
</dbReference>